<comment type="caution">
    <text evidence="1">The sequence shown here is derived from an EMBL/GenBank/DDBJ whole genome shotgun (WGS) entry which is preliminary data.</text>
</comment>
<dbReference type="SUPFAM" id="SSF54001">
    <property type="entry name" value="Cysteine proteinases"/>
    <property type="match status" value="1"/>
</dbReference>
<dbReference type="EMBL" id="DTHG01000073">
    <property type="protein sequence ID" value="HGW92025.1"/>
    <property type="molecule type" value="Genomic_DNA"/>
</dbReference>
<protein>
    <recommendedName>
        <fullName evidence="2">T9SS type A sorting domain-containing protein</fullName>
    </recommendedName>
</protein>
<dbReference type="AlphaFoldDB" id="A0A7C4YG46"/>
<evidence type="ECO:0000313" key="1">
    <source>
        <dbReference type="EMBL" id="HGW92025.1"/>
    </source>
</evidence>
<reference evidence="1" key="1">
    <citation type="journal article" date="2020" name="mSystems">
        <title>Genome- and Community-Level Interaction Insights into Carbon Utilization and Element Cycling Functions of Hydrothermarchaeota in Hydrothermal Sediment.</title>
        <authorList>
            <person name="Zhou Z."/>
            <person name="Liu Y."/>
            <person name="Xu W."/>
            <person name="Pan J."/>
            <person name="Luo Z.H."/>
            <person name="Li M."/>
        </authorList>
    </citation>
    <scope>NUCLEOTIDE SEQUENCE [LARGE SCALE GENOMIC DNA]</scope>
    <source>
        <strain evidence="1">SpSt-780</strain>
    </source>
</reference>
<gene>
    <name evidence="1" type="ORF">ENV67_05745</name>
</gene>
<dbReference type="Gene3D" id="3.90.1720.10">
    <property type="entry name" value="endopeptidase domain like (from Nostoc punctiforme)"/>
    <property type="match status" value="1"/>
</dbReference>
<sequence>MFLILFLMVSTVKHCKGDIWIGWDDGWEHHEFDAGNGNVTIVNHSGIDIGNPKQYNFNWWDSVTISARRSRTNSEGGSSGVDYDNARYWYYAYTWNGTHRNRLAIYYISGYPGHYYNPDDIVAWGRGKIGCPYNDNLFDWNRDDKFYCHQLVYRAFINVADIILDDGDDWPDIPGKIIEALDLAHSEPSRRRCWDYNFTLSGGLPPEPKEPIEALTVNLLSELEGKNNEIPSSLSQHFEGAVYGLFKSSERRFFENDEIAYDSILYYLNIAVQEPGNIPKLNGIRGKIIALVHQIMNEKEMAKNLSKGMNEFTYNIPSEFDVKIENISKENVLNIKLNLPFPNDFDYKIIDMTGRTIRKGKVCGIKQGRSEISISLENIPDGNYIFYLRCGKEEKTEKIIISR</sequence>
<organism evidence="1">
    <name type="scientific">candidate division WOR-3 bacterium</name>
    <dbReference type="NCBI Taxonomy" id="2052148"/>
    <lineage>
        <taxon>Bacteria</taxon>
        <taxon>Bacteria division WOR-3</taxon>
    </lineage>
</organism>
<name>A0A7C4YG46_UNCW3</name>
<proteinExistence type="predicted"/>
<dbReference type="InterPro" id="IPR038765">
    <property type="entry name" value="Papain-like_cys_pep_sf"/>
</dbReference>
<accession>A0A7C4YG46</accession>
<evidence type="ECO:0008006" key="2">
    <source>
        <dbReference type="Google" id="ProtNLM"/>
    </source>
</evidence>